<organism evidence="2 3">
    <name type="scientific">Amycolatopsis thailandensis</name>
    <dbReference type="NCBI Taxonomy" id="589330"/>
    <lineage>
        <taxon>Bacteria</taxon>
        <taxon>Bacillati</taxon>
        <taxon>Actinomycetota</taxon>
        <taxon>Actinomycetes</taxon>
        <taxon>Pseudonocardiales</taxon>
        <taxon>Pseudonocardiaceae</taxon>
        <taxon>Amycolatopsis</taxon>
    </lineage>
</organism>
<accession>A0A229S925</accession>
<dbReference type="EMBL" id="NMQT01000062">
    <property type="protein sequence ID" value="OXM55251.1"/>
    <property type="molecule type" value="Genomic_DNA"/>
</dbReference>
<name>A0A229S925_9PSEU</name>
<gene>
    <name evidence="2" type="ORF">CFP71_18085</name>
</gene>
<dbReference type="InterPro" id="IPR006311">
    <property type="entry name" value="TAT_signal"/>
</dbReference>
<protein>
    <submittedName>
        <fullName evidence="2">HAF repeat-containing protein</fullName>
    </submittedName>
</protein>
<dbReference type="PROSITE" id="PS51318">
    <property type="entry name" value="TAT"/>
    <property type="match status" value="1"/>
</dbReference>
<reference evidence="2 3" key="1">
    <citation type="submission" date="2017-07" db="EMBL/GenBank/DDBJ databases">
        <title>Amycolatopsis thailandensis Genome sequencing and assembly.</title>
        <authorList>
            <person name="Kaur N."/>
            <person name="Mayilraj S."/>
        </authorList>
    </citation>
    <scope>NUCLEOTIDE SEQUENCE [LARGE SCALE GENOMIC DNA]</scope>
    <source>
        <strain evidence="2 3">JCM 16380</strain>
    </source>
</reference>
<evidence type="ECO:0000313" key="3">
    <source>
        <dbReference type="Proteomes" id="UP000215223"/>
    </source>
</evidence>
<evidence type="ECO:0000313" key="2">
    <source>
        <dbReference type="EMBL" id="OXM55251.1"/>
    </source>
</evidence>
<comment type="caution">
    <text evidence="2">The sequence shown here is derived from an EMBL/GenBank/DDBJ whole genome shotgun (WGS) entry which is preliminary data.</text>
</comment>
<dbReference type="OrthoDB" id="4310309at2"/>
<dbReference type="AlphaFoldDB" id="A0A229S925"/>
<proteinExistence type="predicted"/>
<evidence type="ECO:0000256" key="1">
    <source>
        <dbReference type="SAM" id="SignalP"/>
    </source>
</evidence>
<keyword evidence="1" id="KW-0732">Signal</keyword>
<feature type="chain" id="PRO_5012985881" evidence="1">
    <location>
        <begin position="33"/>
        <end position="385"/>
    </location>
</feature>
<feature type="signal peptide" evidence="1">
    <location>
        <begin position="1"/>
        <end position="32"/>
    </location>
</feature>
<keyword evidence="3" id="KW-1185">Reference proteome</keyword>
<dbReference type="Proteomes" id="UP000215223">
    <property type="component" value="Unassembled WGS sequence"/>
</dbReference>
<sequence>MRNRVPAGRRRALSLAAAVVVVTGLTAGTARATTVGPVDLGTLPGDDESTVLAVNEAGVMVGLSQAGSNPRRDHPVRWDATGQITALPTPGGTEGQVRDINSIGVSAGYVLTAGTAVPTRWDAAGQATLLQLPAGYHNALAWAISDTNVVVGSWSTPGNQYHGFRWDPDGTVTDLGALPGETWSMAEDISADGSIITGGANRAGANQAARWVNGGPLTELEPQALNSGTHVINDSGVIAGTVRDTSGGPTIPARWDQAGVRHPMEWPSPHVVWVYQIGSTGYVVGSGYLYPPKRSALLWDLDGHVTALPDDGKGADAESVNADGTVAGTFKSQATVWFLNGERRQLGTLPGGTGSRGYRITDSGRVVGTAYTAAGKGHAVYWTLD</sequence>
<dbReference type="RefSeq" id="WP_093935079.1">
    <property type="nucleotide sequence ID" value="NZ_NMQT01000062.1"/>
</dbReference>